<evidence type="ECO:0000313" key="2">
    <source>
        <dbReference type="Proteomes" id="UP001385951"/>
    </source>
</evidence>
<dbReference type="EMBL" id="JASBNA010000029">
    <property type="protein sequence ID" value="KAK7683781.1"/>
    <property type="molecule type" value="Genomic_DNA"/>
</dbReference>
<proteinExistence type="predicted"/>
<organism evidence="1 2">
    <name type="scientific">Cerrena zonata</name>
    <dbReference type="NCBI Taxonomy" id="2478898"/>
    <lineage>
        <taxon>Eukaryota</taxon>
        <taxon>Fungi</taxon>
        <taxon>Dikarya</taxon>
        <taxon>Basidiomycota</taxon>
        <taxon>Agaricomycotina</taxon>
        <taxon>Agaricomycetes</taxon>
        <taxon>Polyporales</taxon>
        <taxon>Cerrenaceae</taxon>
        <taxon>Cerrena</taxon>
    </lineage>
</organism>
<gene>
    <name evidence="1" type="ORF">QCA50_013157</name>
</gene>
<keyword evidence="2" id="KW-1185">Reference proteome</keyword>
<dbReference type="Proteomes" id="UP001385951">
    <property type="component" value="Unassembled WGS sequence"/>
</dbReference>
<comment type="caution">
    <text evidence="1">The sequence shown here is derived from an EMBL/GenBank/DDBJ whole genome shotgun (WGS) entry which is preliminary data.</text>
</comment>
<protein>
    <submittedName>
        <fullName evidence="1">Uncharacterized protein</fullName>
    </submittedName>
</protein>
<name>A0AAW0FSL6_9APHY</name>
<accession>A0AAW0FSL6</accession>
<sequence length="99" mass="11751">MPRSSNIAPAVPGWLRLAMQEMSEKNPYFLFDIIPRVSPITQTHEWRLRCLDCPGKLYKVGPGETLDNFHIHSRNRNHRKRVNTRLIETIKDKRYHSRL</sequence>
<reference evidence="1 2" key="1">
    <citation type="submission" date="2022-09" db="EMBL/GenBank/DDBJ databases">
        <authorList>
            <person name="Palmer J.M."/>
        </authorList>
    </citation>
    <scope>NUCLEOTIDE SEQUENCE [LARGE SCALE GENOMIC DNA]</scope>
    <source>
        <strain evidence="1 2">DSM 7382</strain>
    </source>
</reference>
<dbReference type="AlphaFoldDB" id="A0AAW0FSL6"/>
<evidence type="ECO:0000313" key="1">
    <source>
        <dbReference type="EMBL" id="KAK7683781.1"/>
    </source>
</evidence>